<dbReference type="PANTHER" id="PTHR48169:SF7">
    <property type="entry name" value="CASPASE 10"/>
    <property type="match status" value="1"/>
</dbReference>
<keyword evidence="4" id="KW-1185">Reference proteome</keyword>
<dbReference type="RefSeq" id="YP_009118464.1">
    <property type="nucleotide sequence ID" value="NC_026421.1"/>
</dbReference>
<dbReference type="GeneID" id="23104211"/>
<dbReference type="Proteomes" id="UP000124452">
    <property type="component" value="Segment"/>
</dbReference>
<name>A0A0B4Q6D4_9GAMA</name>
<protein>
    <submittedName>
        <fullName evidence="3">Apoptosis regulator E8</fullName>
    </submittedName>
</protein>
<dbReference type="KEGG" id="vg:23104211"/>
<feature type="domain" description="DED" evidence="2">
    <location>
        <begin position="92"/>
        <end position="171"/>
    </location>
</feature>
<dbReference type="InterPro" id="IPR001875">
    <property type="entry name" value="DED_dom"/>
</dbReference>
<dbReference type="PROSITE" id="PS50168">
    <property type="entry name" value="DED"/>
    <property type="match status" value="2"/>
</dbReference>
<keyword evidence="1" id="KW-0053">Apoptosis</keyword>
<dbReference type="PANTHER" id="PTHR48169">
    <property type="entry name" value="DED DOMAIN-CONTAINING PROTEIN"/>
    <property type="match status" value="1"/>
</dbReference>
<dbReference type="SMART" id="SM00031">
    <property type="entry name" value="DED"/>
    <property type="match status" value="2"/>
</dbReference>
<dbReference type="EMBL" id="KM924295">
    <property type="protein sequence ID" value="AIU39599.1"/>
    <property type="molecule type" value="Genomic_DNA"/>
</dbReference>
<dbReference type="SUPFAM" id="SSF47986">
    <property type="entry name" value="DEATH domain"/>
    <property type="match status" value="2"/>
</dbReference>
<evidence type="ECO:0000256" key="1">
    <source>
        <dbReference type="ARBA" id="ARBA00022703"/>
    </source>
</evidence>
<evidence type="ECO:0000259" key="2">
    <source>
        <dbReference type="PROSITE" id="PS50168"/>
    </source>
</evidence>
<proteinExistence type="predicted"/>
<dbReference type="InterPro" id="IPR011029">
    <property type="entry name" value="DEATH-like_dom_sf"/>
</dbReference>
<organism evidence="3 4">
    <name type="scientific">Equid gammaherpesvirus 5</name>
    <dbReference type="NCBI Taxonomy" id="10371"/>
    <lineage>
        <taxon>Viruses</taxon>
        <taxon>Duplodnaviria</taxon>
        <taxon>Heunggongvirae</taxon>
        <taxon>Peploviricota</taxon>
        <taxon>Herviviricetes</taxon>
        <taxon>Herpesvirales</taxon>
        <taxon>Orthoherpesviridae</taxon>
        <taxon>Gammaherpesvirinae</taxon>
        <taxon>Percavirus</taxon>
        <taxon>Percavirus equidgamma5</taxon>
    </lineage>
</organism>
<dbReference type="Pfam" id="PF01335">
    <property type="entry name" value="DED"/>
    <property type="match status" value="2"/>
</dbReference>
<dbReference type="Gene3D" id="1.10.533.10">
    <property type="entry name" value="Death Domain, Fas"/>
    <property type="match status" value="2"/>
</dbReference>
<accession>A0A0B4Q6D4</accession>
<feature type="domain" description="DED" evidence="2">
    <location>
        <begin position="1"/>
        <end position="74"/>
    </location>
</feature>
<gene>
    <name evidence="3" type="primary">E8</name>
</gene>
<sequence>MSHSTLMEICESLDEDDTEVFLYLCRDFLKGQENFQSAREAFAFLADHGCLSSANQMEILYKVGRLDLIKRIFGCTWTPDAAPKYYGPVCSPFRSTICLVNDFLSGKEVAQLYFLCKHNVKNHGDPEARKTFLNLACLLEDLELLVPGKLFFLRHLLKTIGRWDLVKNLQV</sequence>
<reference evidence="3 4" key="1">
    <citation type="journal article" date="2015" name="Genome Announc.">
        <title>Genome sequences of equid herpesviruses 2 and 5.</title>
        <authorList>
            <person name="Wilkie G.S."/>
            <person name="Kerr K."/>
            <person name="Stewart J.P."/>
            <person name="Studdert M.J."/>
            <person name="Davison A.J."/>
        </authorList>
    </citation>
    <scope>NUCLEOTIDE SEQUENCE [LARGE SCALE GENOMIC DNA]</scope>
    <source>
        <strain evidence="3">2-141/67</strain>
    </source>
</reference>
<evidence type="ECO:0000313" key="4">
    <source>
        <dbReference type="Proteomes" id="UP000124452"/>
    </source>
</evidence>
<evidence type="ECO:0000313" key="3">
    <source>
        <dbReference type="EMBL" id="AIU39599.1"/>
    </source>
</evidence>